<keyword evidence="2" id="KW-1185">Reference proteome</keyword>
<accession>A0A9W9KAZ8</accession>
<reference evidence="1" key="1">
    <citation type="submission" date="2022-11" db="EMBL/GenBank/DDBJ databases">
        <authorList>
            <person name="Petersen C."/>
        </authorList>
    </citation>
    <scope>NUCLEOTIDE SEQUENCE</scope>
    <source>
        <strain evidence="1">IBT 30761</strain>
    </source>
</reference>
<sequence>MSGEAKLGYAPPAKGLGAILPYARFAYIELALLNKPHCIYMVYYPHVVGLAYASSISSSPMSPETIANRIVNLLVWTVLMRSAICAWNDNINQHYDRQTARC</sequence>
<dbReference type="Proteomes" id="UP001149074">
    <property type="component" value="Unassembled WGS sequence"/>
</dbReference>
<name>A0A9W9KAZ8_9EURO</name>
<organism evidence="1 2">
    <name type="scientific">Penicillium argentinense</name>
    <dbReference type="NCBI Taxonomy" id="1131581"/>
    <lineage>
        <taxon>Eukaryota</taxon>
        <taxon>Fungi</taxon>
        <taxon>Dikarya</taxon>
        <taxon>Ascomycota</taxon>
        <taxon>Pezizomycotina</taxon>
        <taxon>Eurotiomycetes</taxon>
        <taxon>Eurotiomycetidae</taxon>
        <taxon>Eurotiales</taxon>
        <taxon>Aspergillaceae</taxon>
        <taxon>Penicillium</taxon>
    </lineage>
</organism>
<reference evidence="1" key="2">
    <citation type="journal article" date="2023" name="IMA Fungus">
        <title>Comparative genomic study of the Penicillium genus elucidates a diverse pangenome and 15 lateral gene transfer events.</title>
        <authorList>
            <person name="Petersen C."/>
            <person name="Sorensen T."/>
            <person name="Nielsen M.R."/>
            <person name="Sondergaard T.E."/>
            <person name="Sorensen J.L."/>
            <person name="Fitzpatrick D.A."/>
            <person name="Frisvad J.C."/>
            <person name="Nielsen K.L."/>
        </authorList>
    </citation>
    <scope>NUCLEOTIDE SEQUENCE</scope>
    <source>
        <strain evidence="1">IBT 30761</strain>
    </source>
</reference>
<evidence type="ECO:0000313" key="2">
    <source>
        <dbReference type="Proteomes" id="UP001149074"/>
    </source>
</evidence>
<proteinExistence type="predicted"/>
<protein>
    <submittedName>
        <fullName evidence="1">Uncharacterized protein</fullName>
    </submittedName>
</protein>
<dbReference type="AlphaFoldDB" id="A0A9W9KAZ8"/>
<evidence type="ECO:0000313" key="1">
    <source>
        <dbReference type="EMBL" id="KAJ5098537.1"/>
    </source>
</evidence>
<dbReference type="GeneID" id="81357011"/>
<dbReference type="EMBL" id="JAPQKI010000005">
    <property type="protein sequence ID" value="KAJ5098537.1"/>
    <property type="molecule type" value="Genomic_DNA"/>
</dbReference>
<gene>
    <name evidence="1" type="ORF">N7532_005538</name>
</gene>
<dbReference type="RefSeq" id="XP_056474191.1">
    <property type="nucleotide sequence ID" value="XM_056618032.1"/>
</dbReference>
<dbReference type="OrthoDB" id="18170at2759"/>
<comment type="caution">
    <text evidence="1">The sequence shown here is derived from an EMBL/GenBank/DDBJ whole genome shotgun (WGS) entry which is preliminary data.</text>
</comment>